<dbReference type="Proteomes" id="UP000198287">
    <property type="component" value="Unassembled WGS sequence"/>
</dbReference>
<comment type="caution">
    <text evidence="3">The sequence shown here is derived from an EMBL/GenBank/DDBJ whole genome shotgun (WGS) entry which is preliminary data.</text>
</comment>
<dbReference type="Gene3D" id="3.30.40.10">
    <property type="entry name" value="Zinc/RING finger domain, C3HC4 (zinc finger)"/>
    <property type="match status" value="1"/>
</dbReference>
<evidence type="ECO:0000256" key="1">
    <source>
        <dbReference type="SAM" id="MobiDB-lite"/>
    </source>
</evidence>
<keyword evidence="2" id="KW-1133">Transmembrane helix</keyword>
<dbReference type="SUPFAM" id="SSF57850">
    <property type="entry name" value="RING/U-box"/>
    <property type="match status" value="1"/>
</dbReference>
<feature type="non-terminal residue" evidence="3">
    <location>
        <position position="1"/>
    </location>
</feature>
<feature type="compositionally biased region" description="Acidic residues" evidence="1">
    <location>
        <begin position="330"/>
        <end position="348"/>
    </location>
</feature>
<dbReference type="EMBL" id="LNIX01000012">
    <property type="protein sequence ID" value="OXA48080.1"/>
    <property type="molecule type" value="Genomic_DNA"/>
</dbReference>
<keyword evidence="4" id="KW-1185">Reference proteome</keyword>
<gene>
    <name evidence="3" type="ORF">Fcan01_17136</name>
</gene>
<protein>
    <submittedName>
        <fullName evidence="3">E3 ubiquitin-protein ligase SIAH1B</fullName>
    </submittedName>
</protein>
<evidence type="ECO:0000313" key="3">
    <source>
        <dbReference type="EMBL" id="OXA48080.1"/>
    </source>
</evidence>
<feature type="transmembrane region" description="Helical" evidence="2">
    <location>
        <begin position="161"/>
        <end position="182"/>
    </location>
</feature>
<dbReference type="AlphaFoldDB" id="A0A226DSM8"/>
<evidence type="ECO:0000256" key="2">
    <source>
        <dbReference type="SAM" id="Phobius"/>
    </source>
</evidence>
<proteinExistence type="predicted"/>
<dbReference type="InterPro" id="IPR013083">
    <property type="entry name" value="Znf_RING/FYVE/PHD"/>
</dbReference>
<keyword evidence="2" id="KW-0812">Transmembrane</keyword>
<accession>A0A226DSM8</accession>
<reference evidence="3 4" key="1">
    <citation type="submission" date="2015-12" db="EMBL/GenBank/DDBJ databases">
        <title>The genome of Folsomia candida.</title>
        <authorList>
            <person name="Faddeeva A."/>
            <person name="Derks M.F."/>
            <person name="Anvar Y."/>
            <person name="Smit S."/>
            <person name="Van Straalen N."/>
            <person name="Roelofs D."/>
        </authorList>
    </citation>
    <scope>NUCLEOTIDE SEQUENCE [LARGE SCALE GENOMIC DNA]</scope>
    <source>
        <strain evidence="3 4">VU population</strain>
        <tissue evidence="3">Whole body</tissue>
    </source>
</reference>
<feature type="region of interest" description="Disordered" evidence="1">
    <location>
        <begin position="330"/>
        <end position="356"/>
    </location>
</feature>
<organism evidence="3 4">
    <name type="scientific">Folsomia candida</name>
    <name type="common">Springtail</name>
    <dbReference type="NCBI Taxonomy" id="158441"/>
    <lineage>
        <taxon>Eukaryota</taxon>
        <taxon>Metazoa</taxon>
        <taxon>Ecdysozoa</taxon>
        <taxon>Arthropoda</taxon>
        <taxon>Hexapoda</taxon>
        <taxon>Collembola</taxon>
        <taxon>Entomobryomorpha</taxon>
        <taxon>Isotomoidea</taxon>
        <taxon>Isotomidae</taxon>
        <taxon>Proisotominae</taxon>
        <taxon>Folsomia</taxon>
    </lineage>
</organism>
<keyword evidence="2" id="KW-0472">Membrane</keyword>
<sequence>ILSTVKSNSNFVTIEERIKDILTAANCGSDLTTMTVENEVMPALEICRENITDKMCFFPCLANQMGFFNNGKVVPGAVAKCVERQFEENNLRKADTTKEWNDGIEKCVTSNCPVNSFPPNMTTATKEWTHLEILNARDCSNHRTISGISHRIKRAPHITNGGFAGLAVAAFAVGSLVALPIISTVNAFKCGEEFGCHKGYCWSYCGVSLRENISHKFPKMTDRQVNTDFNRVASLLGCSVCLDMCASGRVLQCKNGHNICGVHIAQLASCPVCRDRYVGGPSRNLVAEAMVAIHRGVGVEDAGGHGAELPNRNPDEGRIWGAADHFAGADLDDDESPMQSNEEDDFHQEEDGAQKNNFPIGEMNLQDEIQNVVLDVLAGVNFDISVIMGNVNDEIQNALRGIL</sequence>
<dbReference type="OrthoDB" id="4788989at2759"/>
<name>A0A226DSM8_FOLCA</name>
<evidence type="ECO:0000313" key="4">
    <source>
        <dbReference type="Proteomes" id="UP000198287"/>
    </source>
</evidence>